<evidence type="ECO:0000313" key="1">
    <source>
        <dbReference type="EMBL" id="KAK2878296.1"/>
    </source>
</evidence>
<dbReference type="Proteomes" id="UP001187343">
    <property type="component" value="Unassembled WGS sequence"/>
</dbReference>
<evidence type="ECO:0000313" key="2">
    <source>
        <dbReference type="Proteomes" id="UP001187343"/>
    </source>
</evidence>
<organism evidence="1 2">
    <name type="scientific">Cirrhinus molitorella</name>
    <name type="common">mud carp</name>
    <dbReference type="NCBI Taxonomy" id="172907"/>
    <lineage>
        <taxon>Eukaryota</taxon>
        <taxon>Metazoa</taxon>
        <taxon>Chordata</taxon>
        <taxon>Craniata</taxon>
        <taxon>Vertebrata</taxon>
        <taxon>Euteleostomi</taxon>
        <taxon>Actinopterygii</taxon>
        <taxon>Neopterygii</taxon>
        <taxon>Teleostei</taxon>
        <taxon>Ostariophysi</taxon>
        <taxon>Cypriniformes</taxon>
        <taxon>Cyprinidae</taxon>
        <taxon>Labeoninae</taxon>
        <taxon>Labeonini</taxon>
        <taxon>Cirrhinus</taxon>
    </lineage>
</organism>
<comment type="caution">
    <text evidence="1">The sequence shown here is derived from an EMBL/GenBank/DDBJ whole genome shotgun (WGS) entry which is preliminary data.</text>
</comment>
<proteinExistence type="predicted"/>
<reference evidence="1" key="1">
    <citation type="submission" date="2023-08" db="EMBL/GenBank/DDBJ databases">
        <title>Chromosome-level Genome Assembly of mud carp (Cirrhinus molitorella).</title>
        <authorList>
            <person name="Liu H."/>
        </authorList>
    </citation>
    <scope>NUCLEOTIDE SEQUENCE</scope>
    <source>
        <strain evidence="1">Prfri</strain>
        <tissue evidence="1">Muscle</tissue>
    </source>
</reference>
<sequence>MSHQSGPCGAALCYSQQTGRLRPFSLNSIMRCSTVNLSAWKNTKDVCRHFALRQEPGIGQQVVDESECSLR</sequence>
<keyword evidence="2" id="KW-1185">Reference proteome</keyword>
<gene>
    <name evidence="1" type="ORF">Q8A67_019087</name>
</gene>
<accession>A0AA88PKU7</accession>
<name>A0AA88PKU7_9TELE</name>
<protein>
    <submittedName>
        <fullName evidence="1">Uncharacterized protein</fullName>
    </submittedName>
</protein>
<dbReference type="AlphaFoldDB" id="A0AA88PKU7"/>
<dbReference type="EMBL" id="JAUYZG010000019">
    <property type="protein sequence ID" value="KAK2878296.1"/>
    <property type="molecule type" value="Genomic_DNA"/>
</dbReference>